<evidence type="ECO:0000313" key="3">
    <source>
        <dbReference type="Proteomes" id="UP001446032"/>
    </source>
</evidence>
<dbReference type="EMBL" id="JBBMEI010000011">
    <property type="protein sequence ID" value="MEQ2357782.1"/>
    <property type="molecule type" value="Genomic_DNA"/>
</dbReference>
<organism evidence="2 3">
    <name type="scientific">Blautia intestinihominis</name>
    <dbReference type="NCBI Taxonomy" id="3133152"/>
    <lineage>
        <taxon>Bacteria</taxon>
        <taxon>Bacillati</taxon>
        <taxon>Bacillota</taxon>
        <taxon>Clostridia</taxon>
        <taxon>Lachnospirales</taxon>
        <taxon>Lachnospiraceae</taxon>
        <taxon>Blautia</taxon>
    </lineage>
</organism>
<sequence length="406" mass="44565">MRKRTKIAAGILSLSILGISGVYGYFSDTLQVVNHISVGDIKISVEEFEKKGTKEVLYNNKGDVLPGAVVSKIPRITNRALPCWVRARILYTNDRKELEGLDDTKLSGFSSKWIKRGEYYYYTSILKRKETVDLFQSVHIPASWKKEHELQKLGLTIQAEAIQAANFTPDFSAMSPWGNQLIRQCIHEEDGAMTCKKPQTKLSVEFNGKAHKLLSVPGDFFTNLGTAMPGDVLTDTITVSNTTDSAAEILFRTSTEGRNSEQIAMLKDVKLTVAMGNKILYSGTLDSTGLARNKTLGILEAGQKGSMKFRLEIPAEWDNRMAQKKTDVTWIFTVNEEEKTSSSDSTGGSESGESTARPAVTRDNGSKQADHVKTGDSSATELLLILLLASGGMVLVIKAWKGGRGV</sequence>
<proteinExistence type="predicted"/>
<dbReference type="Proteomes" id="UP001446032">
    <property type="component" value="Unassembled WGS sequence"/>
</dbReference>
<keyword evidence="3" id="KW-1185">Reference proteome</keyword>
<reference evidence="2 3" key="1">
    <citation type="submission" date="2024-03" db="EMBL/GenBank/DDBJ databases">
        <title>Human intestinal bacterial collection.</title>
        <authorList>
            <person name="Pauvert C."/>
            <person name="Hitch T.C.A."/>
            <person name="Clavel T."/>
        </authorList>
    </citation>
    <scope>NUCLEOTIDE SEQUENCE [LARGE SCALE GENOMIC DNA]</scope>
    <source>
        <strain evidence="2 3">CLA-AA-H95</strain>
    </source>
</reference>
<feature type="compositionally biased region" description="Basic and acidic residues" evidence="1">
    <location>
        <begin position="364"/>
        <end position="373"/>
    </location>
</feature>
<accession>A0ABV1AJ02</accession>
<protein>
    <submittedName>
        <fullName evidence="2">Uncharacterized protein</fullName>
    </submittedName>
</protein>
<feature type="compositionally biased region" description="Low complexity" evidence="1">
    <location>
        <begin position="342"/>
        <end position="355"/>
    </location>
</feature>
<evidence type="ECO:0000256" key="1">
    <source>
        <dbReference type="SAM" id="MobiDB-lite"/>
    </source>
</evidence>
<comment type="caution">
    <text evidence="2">The sequence shown here is derived from an EMBL/GenBank/DDBJ whole genome shotgun (WGS) entry which is preliminary data.</text>
</comment>
<feature type="region of interest" description="Disordered" evidence="1">
    <location>
        <begin position="337"/>
        <end position="373"/>
    </location>
</feature>
<gene>
    <name evidence="2" type="ORF">WMO75_05395</name>
</gene>
<dbReference type="RefSeq" id="WP_118252284.1">
    <property type="nucleotide sequence ID" value="NZ_JBBMEI010000011.1"/>
</dbReference>
<name>A0ABV1AJ02_9FIRM</name>
<evidence type="ECO:0000313" key="2">
    <source>
        <dbReference type="EMBL" id="MEQ2357782.1"/>
    </source>
</evidence>